<dbReference type="GO" id="GO:0003735">
    <property type="term" value="F:structural constituent of ribosome"/>
    <property type="evidence" value="ECO:0007669"/>
    <property type="project" value="InterPro"/>
</dbReference>
<dbReference type="VEuPathDB" id="FungiDB:PGUG_01410"/>
<dbReference type="KEGG" id="pgu:PGUG_01410"/>
<dbReference type="PANTHER" id="PTHR11700">
    <property type="entry name" value="30S RIBOSOMAL PROTEIN S10 FAMILY MEMBER"/>
    <property type="match status" value="1"/>
</dbReference>
<dbReference type="HOGENOM" id="CLU_051208_4_0_1"/>
<dbReference type="InterPro" id="IPR036838">
    <property type="entry name" value="Ribosomal_uS10_dom_sf"/>
</dbReference>
<dbReference type="RefSeq" id="XP_001485739.2">
    <property type="nucleotide sequence ID" value="XM_001485689.1"/>
</dbReference>
<sequence length="282" mass="32097">MRKQSHRSHRGLVGSRCVGVLIILVRGEKKSVNQPKLSRMFRASVRTFGSASRIWKNAKQSPEEFLASRKGKGVSNAEFLKSLSAKPFEYKPQYLSEDKVDPSTKRPIPLNVELLQYIPLQVPKTHGHKVAEIQFRGYNEENLDMAGEFAARAGFYLGIPCSKVQVLKTEKRLYTVIKSPFAQAKSKENFKRTTFNRKIEAFDANPEVVDLWLSYINKHALSDVKYNVHIYTRETVDFSRELDAITGGDLQLPKAYDGADDPIGKKVEELLKSDTFKEHFKS</sequence>
<evidence type="ECO:0000313" key="5">
    <source>
        <dbReference type="EMBL" id="EDK37312.2"/>
    </source>
</evidence>
<dbReference type="OrthoDB" id="366214at2759"/>
<evidence type="ECO:0000313" key="6">
    <source>
        <dbReference type="Proteomes" id="UP000001997"/>
    </source>
</evidence>
<dbReference type="GeneID" id="5128324"/>
<dbReference type="Proteomes" id="UP000001997">
    <property type="component" value="Unassembled WGS sequence"/>
</dbReference>
<keyword evidence="3" id="KW-0687">Ribonucleoprotein</keyword>
<dbReference type="InParanoid" id="A5DDQ9"/>
<reference evidence="5 6" key="1">
    <citation type="journal article" date="2009" name="Nature">
        <title>Evolution of pathogenicity and sexual reproduction in eight Candida genomes.</title>
        <authorList>
            <person name="Butler G."/>
            <person name="Rasmussen M.D."/>
            <person name="Lin M.F."/>
            <person name="Santos M.A."/>
            <person name="Sakthikumar S."/>
            <person name="Munro C.A."/>
            <person name="Rheinbay E."/>
            <person name="Grabherr M."/>
            <person name="Forche A."/>
            <person name="Reedy J.L."/>
            <person name="Agrafioti I."/>
            <person name="Arnaud M.B."/>
            <person name="Bates S."/>
            <person name="Brown A.J."/>
            <person name="Brunke S."/>
            <person name="Costanzo M.C."/>
            <person name="Fitzpatrick D.A."/>
            <person name="de Groot P.W."/>
            <person name="Harris D."/>
            <person name="Hoyer L.L."/>
            <person name="Hube B."/>
            <person name="Klis F.M."/>
            <person name="Kodira C."/>
            <person name="Lennard N."/>
            <person name="Logue M.E."/>
            <person name="Martin R."/>
            <person name="Neiman A.M."/>
            <person name="Nikolaou E."/>
            <person name="Quail M.A."/>
            <person name="Quinn J."/>
            <person name="Santos M.C."/>
            <person name="Schmitzberger F.F."/>
            <person name="Sherlock G."/>
            <person name="Shah P."/>
            <person name="Silverstein K.A."/>
            <person name="Skrzypek M.S."/>
            <person name="Soll D."/>
            <person name="Staggs R."/>
            <person name="Stansfield I."/>
            <person name="Stumpf M.P."/>
            <person name="Sudbery P.E."/>
            <person name="Srikantha T."/>
            <person name="Zeng Q."/>
            <person name="Berman J."/>
            <person name="Berriman M."/>
            <person name="Heitman J."/>
            <person name="Gow N.A."/>
            <person name="Lorenz M.C."/>
            <person name="Birren B.W."/>
            <person name="Kellis M."/>
            <person name="Cuomo C.A."/>
        </authorList>
    </citation>
    <scope>NUCLEOTIDE SEQUENCE [LARGE SCALE GENOMIC DNA]</scope>
    <source>
        <strain evidence="6">ATCC 6260 / CBS 566 / DSM 6381 / JCM 1539 / NBRC 10279 / NRRL Y-324</strain>
    </source>
</reference>
<dbReference type="Gene3D" id="3.30.70.600">
    <property type="entry name" value="Ribosomal protein S10 domain"/>
    <property type="match status" value="1"/>
</dbReference>
<evidence type="ECO:0000256" key="3">
    <source>
        <dbReference type="ARBA" id="ARBA00023274"/>
    </source>
</evidence>
<dbReference type="EMBL" id="CH408156">
    <property type="protein sequence ID" value="EDK37312.2"/>
    <property type="molecule type" value="Genomic_DNA"/>
</dbReference>
<organism evidence="5 6">
    <name type="scientific">Meyerozyma guilliermondii (strain ATCC 6260 / CBS 566 / DSM 6381 / JCM 1539 / NBRC 10279 / NRRL Y-324)</name>
    <name type="common">Yeast</name>
    <name type="synonym">Candida guilliermondii</name>
    <dbReference type="NCBI Taxonomy" id="294746"/>
    <lineage>
        <taxon>Eukaryota</taxon>
        <taxon>Fungi</taxon>
        <taxon>Dikarya</taxon>
        <taxon>Ascomycota</taxon>
        <taxon>Saccharomycotina</taxon>
        <taxon>Pichiomycetes</taxon>
        <taxon>Debaryomycetaceae</taxon>
        <taxon>Meyerozyma</taxon>
    </lineage>
</organism>
<keyword evidence="2" id="KW-0689">Ribosomal protein</keyword>
<evidence type="ECO:0000256" key="2">
    <source>
        <dbReference type="ARBA" id="ARBA00022980"/>
    </source>
</evidence>
<dbReference type="GO" id="GO:1990904">
    <property type="term" value="C:ribonucleoprotein complex"/>
    <property type="evidence" value="ECO:0007669"/>
    <property type="project" value="UniProtKB-KW"/>
</dbReference>
<dbReference type="AlphaFoldDB" id="A5DDQ9"/>
<protein>
    <recommendedName>
        <fullName evidence="4">Small ribosomal subunit protein uS10 domain-containing protein</fullName>
    </recommendedName>
</protein>
<dbReference type="InterPro" id="IPR027486">
    <property type="entry name" value="Ribosomal_uS10_dom"/>
</dbReference>
<accession>A5DDQ9</accession>
<dbReference type="SMART" id="SM01403">
    <property type="entry name" value="Ribosomal_S10"/>
    <property type="match status" value="1"/>
</dbReference>
<evidence type="ECO:0000259" key="4">
    <source>
        <dbReference type="SMART" id="SM01403"/>
    </source>
</evidence>
<name>A5DDQ9_PICGU</name>
<dbReference type="SUPFAM" id="SSF54999">
    <property type="entry name" value="Ribosomal protein S10"/>
    <property type="match status" value="1"/>
</dbReference>
<gene>
    <name evidence="5" type="ORF">PGUG_01410</name>
</gene>
<dbReference type="FunCoup" id="A5DDQ9">
    <property type="interactions" value="267"/>
</dbReference>
<dbReference type="GO" id="GO:0005840">
    <property type="term" value="C:ribosome"/>
    <property type="evidence" value="ECO:0007669"/>
    <property type="project" value="UniProtKB-KW"/>
</dbReference>
<keyword evidence="6" id="KW-1185">Reference proteome</keyword>
<feature type="domain" description="Small ribosomal subunit protein uS10" evidence="4">
    <location>
        <begin position="132"/>
        <end position="229"/>
    </location>
</feature>
<dbReference type="STRING" id="294746.A5DDQ9"/>
<dbReference type="eggNOG" id="KOG3321">
    <property type="taxonomic scope" value="Eukaryota"/>
</dbReference>
<evidence type="ECO:0000256" key="1">
    <source>
        <dbReference type="ARBA" id="ARBA00007102"/>
    </source>
</evidence>
<dbReference type="Pfam" id="PF00338">
    <property type="entry name" value="Ribosomal_S10"/>
    <property type="match status" value="1"/>
</dbReference>
<proteinExistence type="inferred from homology"/>
<dbReference type="OMA" id="KVESWTL"/>
<dbReference type="GO" id="GO:0006412">
    <property type="term" value="P:translation"/>
    <property type="evidence" value="ECO:0007669"/>
    <property type="project" value="InterPro"/>
</dbReference>
<comment type="similarity">
    <text evidence="1">Belongs to the universal ribosomal protein uS10 family.</text>
</comment>
<dbReference type="InterPro" id="IPR001848">
    <property type="entry name" value="Ribosomal_uS10"/>
</dbReference>